<protein>
    <submittedName>
        <fullName evidence="1">Testis-expressed protein 2</fullName>
    </submittedName>
</protein>
<name>A0ACB8EMX6_9SAUR</name>
<evidence type="ECO:0000313" key="2">
    <source>
        <dbReference type="Proteomes" id="UP000827872"/>
    </source>
</evidence>
<keyword evidence="2" id="KW-1185">Reference proteome</keyword>
<proteinExistence type="predicted"/>
<dbReference type="Proteomes" id="UP000827872">
    <property type="component" value="Linkage Group LG03"/>
</dbReference>
<comment type="caution">
    <text evidence="1">The sequence shown here is derived from an EMBL/GenBank/DDBJ whole genome shotgun (WGS) entry which is preliminary data.</text>
</comment>
<evidence type="ECO:0000313" key="1">
    <source>
        <dbReference type="EMBL" id="KAH7994059.1"/>
    </source>
</evidence>
<dbReference type="EMBL" id="CM037616">
    <property type="protein sequence ID" value="KAH7994059.1"/>
    <property type="molecule type" value="Genomic_DNA"/>
</dbReference>
<gene>
    <name evidence="1" type="primary">TEX2_2</name>
    <name evidence="1" type="ORF">K3G42_033084</name>
</gene>
<accession>A0ACB8EMX6</accession>
<organism evidence="1 2">
    <name type="scientific">Sphaerodactylus townsendi</name>
    <dbReference type="NCBI Taxonomy" id="933632"/>
    <lineage>
        <taxon>Eukaryota</taxon>
        <taxon>Metazoa</taxon>
        <taxon>Chordata</taxon>
        <taxon>Craniata</taxon>
        <taxon>Vertebrata</taxon>
        <taxon>Euteleostomi</taxon>
        <taxon>Lepidosauria</taxon>
        <taxon>Squamata</taxon>
        <taxon>Bifurcata</taxon>
        <taxon>Gekkota</taxon>
        <taxon>Sphaerodactylidae</taxon>
        <taxon>Sphaerodactylus</taxon>
    </lineage>
</organism>
<sequence>MNEISNYDPETYHATLTHSVFVRLEGSTLRLSKPNKNISRRAIYNESKAEVVYISQKIYDLTDSKIHLVPKSLARKRIWNKKYPICIELGPQDDFMAKAQTDKETLEEKPSTEKAELVSEECKKQPQDGANIVLELEEDFFSAHFPSLL</sequence>
<reference evidence="1" key="1">
    <citation type="submission" date="2021-08" db="EMBL/GenBank/DDBJ databases">
        <title>The first chromosome-level gecko genome reveals the dynamic sex chromosomes of Neotropical dwarf geckos (Sphaerodactylidae: Sphaerodactylus).</title>
        <authorList>
            <person name="Pinto B.J."/>
            <person name="Keating S.E."/>
            <person name="Gamble T."/>
        </authorList>
    </citation>
    <scope>NUCLEOTIDE SEQUENCE</scope>
    <source>
        <strain evidence="1">TG3544</strain>
    </source>
</reference>